<reference evidence="1" key="1">
    <citation type="submission" date="2021-02" db="EMBL/GenBank/DDBJ databases">
        <authorList>
            <consortium name="DOE Joint Genome Institute"/>
            <person name="Ahrendt S."/>
            <person name="Looney B.P."/>
            <person name="Miyauchi S."/>
            <person name="Morin E."/>
            <person name="Drula E."/>
            <person name="Courty P.E."/>
            <person name="Chicoki N."/>
            <person name="Fauchery L."/>
            <person name="Kohler A."/>
            <person name="Kuo A."/>
            <person name="Labutti K."/>
            <person name="Pangilinan J."/>
            <person name="Lipzen A."/>
            <person name="Riley R."/>
            <person name="Andreopoulos W."/>
            <person name="He G."/>
            <person name="Johnson J."/>
            <person name="Barry K.W."/>
            <person name="Grigoriev I.V."/>
            <person name="Nagy L."/>
            <person name="Hibbett D."/>
            <person name="Henrissat B."/>
            <person name="Matheny P.B."/>
            <person name="Labbe J."/>
            <person name="Martin F."/>
        </authorList>
    </citation>
    <scope>NUCLEOTIDE SEQUENCE</scope>
    <source>
        <strain evidence="1">FP105234-sp</strain>
    </source>
</reference>
<evidence type="ECO:0000313" key="1">
    <source>
        <dbReference type="EMBL" id="KAI0049870.1"/>
    </source>
</evidence>
<reference evidence="1" key="2">
    <citation type="journal article" date="2022" name="New Phytol.">
        <title>Evolutionary transition to the ectomycorrhizal habit in the genomes of a hyperdiverse lineage of mushroom-forming fungi.</title>
        <authorList>
            <person name="Looney B."/>
            <person name="Miyauchi S."/>
            <person name="Morin E."/>
            <person name="Drula E."/>
            <person name="Courty P.E."/>
            <person name="Kohler A."/>
            <person name="Kuo A."/>
            <person name="LaButti K."/>
            <person name="Pangilinan J."/>
            <person name="Lipzen A."/>
            <person name="Riley R."/>
            <person name="Andreopoulos W."/>
            <person name="He G."/>
            <person name="Johnson J."/>
            <person name="Nolan M."/>
            <person name="Tritt A."/>
            <person name="Barry K.W."/>
            <person name="Grigoriev I.V."/>
            <person name="Nagy L.G."/>
            <person name="Hibbett D."/>
            <person name="Henrissat B."/>
            <person name="Matheny P.B."/>
            <person name="Labbe J."/>
            <person name="Martin F.M."/>
        </authorList>
    </citation>
    <scope>NUCLEOTIDE SEQUENCE</scope>
    <source>
        <strain evidence="1">FP105234-sp</strain>
    </source>
</reference>
<sequence length="99" mass="10798">MKDQPSAAQLADHPPVYHSVVLSCESRRSLMSPGACPCSSFSNRQSLELSASDVFARSSVVSPPPHRPPRQEFFSPYLPHGAQVSQTQPDTTYEAKNAL</sequence>
<protein>
    <submittedName>
        <fullName evidence="1">Uncharacterized protein</fullName>
    </submittedName>
</protein>
<dbReference type="Proteomes" id="UP000814033">
    <property type="component" value="Unassembled WGS sequence"/>
</dbReference>
<evidence type="ECO:0000313" key="2">
    <source>
        <dbReference type="Proteomes" id="UP000814033"/>
    </source>
</evidence>
<gene>
    <name evidence="1" type="ORF">FA95DRAFT_1556382</name>
</gene>
<name>A0ACB8S1K6_9AGAM</name>
<proteinExistence type="predicted"/>
<comment type="caution">
    <text evidence="1">The sequence shown here is derived from an EMBL/GenBank/DDBJ whole genome shotgun (WGS) entry which is preliminary data.</text>
</comment>
<dbReference type="EMBL" id="MU275868">
    <property type="protein sequence ID" value="KAI0049870.1"/>
    <property type="molecule type" value="Genomic_DNA"/>
</dbReference>
<organism evidence="1 2">
    <name type="scientific">Auriscalpium vulgare</name>
    <dbReference type="NCBI Taxonomy" id="40419"/>
    <lineage>
        <taxon>Eukaryota</taxon>
        <taxon>Fungi</taxon>
        <taxon>Dikarya</taxon>
        <taxon>Basidiomycota</taxon>
        <taxon>Agaricomycotina</taxon>
        <taxon>Agaricomycetes</taxon>
        <taxon>Russulales</taxon>
        <taxon>Auriscalpiaceae</taxon>
        <taxon>Auriscalpium</taxon>
    </lineage>
</organism>
<keyword evidence="2" id="KW-1185">Reference proteome</keyword>
<accession>A0ACB8S1K6</accession>